<dbReference type="RefSeq" id="WP_126292355.1">
    <property type="nucleotide sequence ID" value="NZ_CP155468.1"/>
</dbReference>
<dbReference type="GO" id="GO:0006637">
    <property type="term" value="P:acyl-CoA metabolic process"/>
    <property type="evidence" value="ECO:0007669"/>
    <property type="project" value="TreeGrafter"/>
</dbReference>
<organism evidence="6 7">
    <name type="scientific">Lysinibacillus telephonicus</name>
    <dbReference type="NCBI Taxonomy" id="1714840"/>
    <lineage>
        <taxon>Bacteria</taxon>
        <taxon>Bacillati</taxon>
        <taxon>Bacillota</taxon>
        <taxon>Bacilli</taxon>
        <taxon>Bacillales</taxon>
        <taxon>Bacillaceae</taxon>
        <taxon>Lysinibacillus</taxon>
    </lineage>
</organism>
<dbReference type="Pfam" id="PF03061">
    <property type="entry name" value="4HBT"/>
    <property type="match status" value="1"/>
</dbReference>
<dbReference type="InterPro" id="IPR040170">
    <property type="entry name" value="Cytosol_ACT"/>
</dbReference>
<name>A0A3S0HLV6_9BACI</name>
<dbReference type="PANTHER" id="PTHR11049">
    <property type="entry name" value="ACYL COENZYME A THIOESTER HYDROLASE"/>
    <property type="match status" value="1"/>
</dbReference>
<accession>A0A3S0HLV6</accession>
<dbReference type="SUPFAM" id="SSF54637">
    <property type="entry name" value="Thioesterase/thiol ester dehydrase-isomerase"/>
    <property type="match status" value="1"/>
</dbReference>
<dbReference type="GO" id="GO:0052816">
    <property type="term" value="F:long-chain fatty acyl-CoA hydrolase activity"/>
    <property type="evidence" value="ECO:0007669"/>
    <property type="project" value="TreeGrafter"/>
</dbReference>
<comment type="caution">
    <text evidence="6">The sequence shown here is derived from an EMBL/GenBank/DDBJ whole genome shotgun (WGS) entry which is preliminary data.</text>
</comment>
<gene>
    <name evidence="6" type="ORF">EKG35_00545</name>
</gene>
<evidence type="ECO:0000313" key="7">
    <source>
        <dbReference type="Proteomes" id="UP000276349"/>
    </source>
</evidence>
<dbReference type="InterPro" id="IPR033120">
    <property type="entry name" value="HOTDOG_ACOT"/>
</dbReference>
<dbReference type="OrthoDB" id="9791628at2"/>
<dbReference type="InterPro" id="IPR029069">
    <property type="entry name" value="HotDog_dom_sf"/>
</dbReference>
<dbReference type="InterPro" id="IPR006683">
    <property type="entry name" value="Thioestr_dom"/>
</dbReference>
<reference evidence="6 7" key="1">
    <citation type="submission" date="2018-12" db="EMBL/GenBank/DDBJ databases">
        <authorList>
            <person name="Yu L."/>
        </authorList>
    </citation>
    <scope>NUCLEOTIDE SEQUENCE [LARGE SCALE GENOMIC DNA]</scope>
    <source>
        <strain evidence="6 7">S5H2222</strain>
    </source>
</reference>
<protein>
    <submittedName>
        <fullName evidence="6">Acyl-CoA thioesterase</fullName>
    </submittedName>
</protein>
<comment type="similarity">
    <text evidence="1">Belongs to the acyl coenzyme A hydrolase family.</text>
</comment>
<evidence type="ECO:0000256" key="4">
    <source>
        <dbReference type="SAM" id="MobiDB-lite"/>
    </source>
</evidence>
<dbReference type="Proteomes" id="UP000276349">
    <property type="component" value="Unassembled WGS sequence"/>
</dbReference>
<feature type="region of interest" description="Disordered" evidence="4">
    <location>
        <begin position="122"/>
        <end position="170"/>
    </location>
</feature>
<keyword evidence="2 3" id="KW-0378">Hydrolase</keyword>
<evidence type="ECO:0000256" key="1">
    <source>
        <dbReference type="ARBA" id="ARBA00010458"/>
    </source>
</evidence>
<evidence type="ECO:0000256" key="3">
    <source>
        <dbReference type="PROSITE-ProRule" id="PRU01106"/>
    </source>
</evidence>
<dbReference type="PROSITE" id="PS51770">
    <property type="entry name" value="HOTDOG_ACOT"/>
    <property type="match status" value="1"/>
</dbReference>
<dbReference type="Gene3D" id="3.10.129.10">
    <property type="entry name" value="Hotdog Thioesterase"/>
    <property type="match status" value="1"/>
</dbReference>
<evidence type="ECO:0000256" key="2">
    <source>
        <dbReference type="ARBA" id="ARBA00022801"/>
    </source>
</evidence>
<keyword evidence="7" id="KW-1185">Reference proteome</keyword>
<dbReference type="PANTHER" id="PTHR11049:SF24">
    <property type="entry name" value="CYTOSOLIC ACYL COENZYME A THIOESTER HYDROLASE"/>
    <property type="match status" value="1"/>
</dbReference>
<dbReference type="GO" id="GO:0005829">
    <property type="term" value="C:cytosol"/>
    <property type="evidence" value="ECO:0007669"/>
    <property type="project" value="TreeGrafter"/>
</dbReference>
<dbReference type="CDD" id="cd03442">
    <property type="entry name" value="BFIT_BACH"/>
    <property type="match status" value="1"/>
</dbReference>
<evidence type="ECO:0000313" key="6">
    <source>
        <dbReference type="EMBL" id="RTQ96574.1"/>
    </source>
</evidence>
<dbReference type="AlphaFoldDB" id="A0A3S0HLV6"/>
<proteinExistence type="inferred from homology"/>
<feature type="compositionally biased region" description="Basic and acidic residues" evidence="4">
    <location>
        <begin position="154"/>
        <end position="164"/>
    </location>
</feature>
<dbReference type="EMBL" id="RXNR01000001">
    <property type="protein sequence ID" value="RTQ96574.1"/>
    <property type="molecule type" value="Genomic_DNA"/>
</dbReference>
<sequence length="170" mass="18850">MSNAVPMSQSRSFQTHLVLPPDTNQHSSIFGGKVLAYIDEIAAITSMKHAKSGVVTASIDSVDFVSPAYVGDILELEAFVTSTGRTSMEVYVRVMSRNIKTGEKKLTTESFVTMVAIDESGKPTPVPGVYPETEREKKLFDTGPSRQKLRKAKRENAKERRQLLDNEDQQ</sequence>
<feature type="domain" description="HotDog ACOT-type" evidence="5">
    <location>
        <begin position="8"/>
        <end position="120"/>
    </location>
</feature>
<dbReference type="GO" id="GO:0009062">
    <property type="term" value="P:fatty acid catabolic process"/>
    <property type="evidence" value="ECO:0007669"/>
    <property type="project" value="TreeGrafter"/>
</dbReference>
<evidence type="ECO:0000259" key="5">
    <source>
        <dbReference type="PROSITE" id="PS51770"/>
    </source>
</evidence>